<dbReference type="EMBL" id="BTSX01000001">
    <property type="protein sequence ID" value="GMS79529.1"/>
    <property type="molecule type" value="Genomic_DNA"/>
</dbReference>
<dbReference type="AlphaFoldDB" id="A0AAV5SDR6"/>
<proteinExistence type="predicted"/>
<name>A0AAV5SDR6_9BILA</name>
<sequence>EFTAAAAATLAATAAAERFKYGPAAVAAAARRDLLSRIGPAALAAGPVHSICPCGKTGKEEWPSVRWMVEIEPENKLYTTNKFLEEREAFLGHMTDIERIPAHLELLLLSEIHDSPCVITEKLAQLYCRVSNNIRMHVFQKHSEFFTWIKEVENYIIRLIATDLAKRLMTMMMKVGYAVPDDRMQMIFERIAKLEKGIGNGSTERRYRRFVAEQFGFESAFREATEFAILLNMQANVRIKEVNGESSTIPMTEEQQELLNELFDTGIFEDYERMVEVCRTAPTLERAIEMMLEDKPEERRKEPEERTTDEYDESSVPTPRRRAIFESGIFEPDESNHSEWNQLRPFI</sequence>
<dbReference type="Proteomes" id="UP001432027">
    <property type="component" value="Unassembled WGS sequence"/>
</dbReference>
<organism evidence="2 3">
    <name type="scientific">Pristionchus entomophagus</name>
    <dbReference type="NCBI Taxonomy" id="358040"/>
    <lineage>
        <taxon>Eukaryota</taxon>
        <taxon>Metazoa</taxon>
        <taxon>Ecdysozoa</taxon>
        <taxon>Nematoda</taxon>
        <taxon>Chromadorea</taxon>
        <taxon>Rhabditida</taxon>
        <taxon>Rhabditina</taxon>
        <taxon>Diplogasteromorpha</taxon>
        <taxon>Diplogasteroidea</taxon>
        <taxon>Neodiplogasteridae</taxon>
        <taxon>Pristionchus</taxon>
    </lineage>
</organism>
<keyword evidence="3" id="KW-1185">Reference proteome</keyword>
<evidence type="ECO:0000313" key="2">
    <source>
        <dbReference type="EMBL" id="GMS79529.1"/>
    </source>
</evidence>
<comment type="caution">
    <text evidence="2">The sequence shown here is derived from an EMBL/GenBank/DDBJ whole genome shotgun (WGS) entry which is preliminary data.</text>
</comment>
<gene>
    <name evidence="2" type="ORF">PENTCL1PPCAC_1704</name>
</gene>
<feature type="compositionally biased region" description="Basic and acidic residues" evidence="1">
    <location>
        <begin position="291"/>
        <end position="309"/>
    </location>
</feature>
<reference evidence="2" key="1">
    <citation type="submission" date="2023-10" db="EMBL/GenBank/DDBJ databases">
        <title>Genome assembly of Pristionchus species.</title>
        <authorList>
            <person name="Yoshida K."/>
            <person name="Sommer R.J."/>
        </authorList>
    </citation>
    <scope>NUCLEOTIDE SEQUENCE</scope>
    <source>
        <strain evidence="2">RS0144</strain>
    </source>
</reference>
<accession>A0AAV5SDR6</accession>
<protein>
    <submittedName>
        <fullName evidence="2">Uncharacterized protein</fullName>
    </submittedName>
</protein>
<evidence type="ECO:0000256" key="1">
    <source>
        <dbReference type="SAM" id="MobiDB-lite"/>
    </source>
</evidence>
<feature type="region of interest" description="Disordered" evidence="1">
    <location>
        <begin position="291"/>
        <end position="347"/>
    </location>
</feature>
<feature type="non-terminal residue" evidence="2">
    <location>
        <position position="1"/>
    </location>
</feature>
<evidence type="ECO:0000313" key="3">
    <source>
        <dbReference type="Proteomes" id="UP001432027"/>
    </source>
</evidence>